<keyword evidence="3" id="KW-1133">Transmembrane helix</keyword>
<keyword evidence="3" id="KW-0472">Membrane</keyword>
<feature type="compositionally biased region" description="Polar residues" evidence="2">
    <location>
        <begin position="253"/>
        <end position="266"/>
    </location>
</feature>
<feature type="transmembrane region" description="Helical" evidence="3">
    <location>
        <begin position="963"/>
        <end position="983"/>
    </location>
</feature>
<feature type="transmembrane region" description="Helical" evidence="3">
    <location>
        <begin position="1243"/>
        <end position="1263"/>
    </location>
</feature>
<reference evidence="5 6" key="1">
    <citation type="journal article" date="2020" name="G3 (Bethesda)">
        <title>Improved Reference Genome for Cyclotella cryptica CCMP332, a Model for Cell Wall Morphogenesis, Salinity Adaptation, and Lipid Production in Diatoms (Bacillariophyta).</title>
        <authorList>
            <person name="Roberts W.R."/>
            <person name="Downey K.M."/>
            <person name="Ruck E.C."/>
            <person name="Traller J.C."/>
            <person name="Alverson A.J."/>
        </authorList>
    </citation>
    <scope>NUCLEOTIDE SEQUENCE [LARGE SCALE GENOMIC DNA]</scope>
    <source>
        <strain evidence="5 6">CCMP332</strain>
    </source>
</reference>
<gene>
    <name evidence="5" type="ORF">HJC23_000503</name>
</gene>
<feature type="region of interest" description="Disordered" evidence="2">
    <location>
        <begin position="635"/>
        <end position="657"/>
    </location>
</feature>
<evidence type="ECO:0000259" key="4">
    <source>
        <dbReference type="Pfam" id="PF10650"/>
    </source>
</evidence>
<feature type="region of interest" description="Disordered" evidence="2">
    <location>
        <begin position="212"/>
        <end position="296"/>
    </location>
</feature>
<protein>
    <recommendedName>
        <fullName evidence="4">Putative zinc-finger domain-containing protein</fullName>
    </recommendedName>
</protein>
<keyword evidence="3" id="KW-0812">Transmembrane</keyword>
<dbReference type="Pfam" id="PF10650">
    <property type="entry name" value="zf-C3H1"/>
    <property type="match status" value="1"/>
</dbReference>
<feature type="compositionally biased region" description="Basic and acidic residues" evidence="2">
    <location>
        <begin position="212"/>
        <end position="221"/>
    </location>
</feature>
<evidence type="ECO:0000256" key="2">
    <source>
        <dbReference type="SAM" id="MobiDB-lite"/>
    </source>
</evidence>
<feature type="coiled-coil region" evidence="1">
    <location>
        <begin position="141"/>
        <end position="182"/>
    </location>
</feature>
<feature type="compositionally biased region" description="Acidic residues" evidence="2">
    <location>
        <begin position="638"/>
        <end position="653"/>
    </location>
</feature>
<keyword evidence="1" id="KW-0175">Coiled coil</keyword>
<dbReference type="EMBL" id="JABMIG020000432">
    <property type="protein sequence ID" value="KAL3778490.1"/>
    <property type="molecule type" value="Genomic_DNA"/>
</dbReference>
<evidence type="ECO:0000256" key="1">
    <source>
        <dbReference type="SAM" id="Coils"/>
    </source>
</evidence>
<proteinExistence type="predicted"/>
<feature type="region of interest" description="Disordered" evidence="2">
    <location>
        <begin position="1"/>
        <end position="40"/>
    </location>
</feature>
<name>A0ABD3NQT3_9STRA</name>
<feature type="domain" description="Putative zinc-finger" evidence="4">
    <location>
        <begin position="442"/>
        <end position="462"/>
    </location>
</feature>
<evidence type="ECO:0000313" key="5">
    <source>
        <dbReference type="EMBL" id="KAL3778490.1"/>
    </source>
</evidence>
<sequence>MSHKQDSPSTPEHQQLPRGHRSSFLPERFPPANPSHHYHDAFGDGDAGVDYGDPLDLEEGDYDSVDGSCGIGVEGEDFNVHRPDDGADGATMDGSCQSHPGIAAAEPWPLTTAAAAAMRTAPIATSLDELYEEVGLHETTLATLHSKLTELTSQIQAEERAAERLRQDIQKLTQQKMILKKRTEGGVELVKRVEGTLEKCLDRLRAALKRSDVAKNHHHDDDIGEGQNENSSGSFVGRNHASESLRHDENTHLDSSNVEETNTSQDAWHEHTVSQHTSNEAVNNKAHDDENASPVTENTIPRLIFTEIALHYEKRDAIQWPSTQSTDECQYRMKNGFPTWRTNLPSPSLWQNVDSIDLLTQLMNISSLENLLERHYLVQKSILPNDCGWVKESCIFGTPLDVYRHVDCKRWINGSCQTIPDEQVTSHSIDSDESAFDPNAILCPYELGGTCADDRCVYRHFARRPVPSVVTLSRSAKKFLRYYSLPDLRMPPSLSQSDFIIGEWPVVDGVISRGKFELFDKAEEHEQCNRDQRSSESQMQAPHDRVYPCPTCAKISLNADDLRNHLNQCNPCFFEVDGTPYSLHNTLLEESKIVHNETVHPEIRSENMSATHKTVTVNTRDITENHDFINLPTVHESSDEDESSNESSAQDEQEPPRKGFIFYGDFWWQELMPRPESECGTSCHKIVDMILRSFGFEAIREHDQGGDTETTHLSKLLSGHPYFDTSKSGELNETLLIARTIDFCRICIHMGQDTLGLAVLRGIYKSNVNGVNMCLLAYVEDSMKVLSTSSSACDVFTCQVRLLLISEFYRVFYAWQFEDNSSRTEPSLEELLNLLDDHAKSTNTSHVLMMHHLSSRMPSEAVSSNGVAQSSWEPFVSILQLQLEKHVVLPFSHKMTKKQQFSFLLECAHIGRTLQVLVESIHDQTFSPLSHALDPTWSVLQRLLQKSAALENLRGTNLLMSQVLLILVMGPLIFACVSNTISFPATRMSTAKEGERSLPQFDSRRRLDLSALDVFVVEMIKAFRRRERNTKSIVTVEPLLSTLYVLSVAISVSLGEFDKAQLRLENAFNSKKKSANREAPSMNVFSEMLWSQLVHLRMNFPSYHDSRELLGSEIAENPAKLLRPYIAEAHNEIASRIVKNGVILRGLDLCGDRIMISASGWNLTHRIQWQGVVSLAMAKYAVNESYKIPSECSNIIEFHISHEMDKPDGFVNIEFPRSLLITGQALTHLSIVGLMLDELPYSIGVYLTGLLVSEIIRYIILLATMTPKMSVMFCSRRAVCPSH</sequence>
<dbReference type="InterPro" id="IPR019607">
    <property type="entry name" value="Putative_zinc-finger_domain"/>
</dbReference>
<evidence type="ECO:0000313" key="6">
    <source>
        <dbReference type="Proteomes" id="UP001516023"/>
    </source>
</evidence>
<keyword evidence="6" id="KW-1185">Reference proteome</keyword>
<feature type="compositionally biased region" description="Basic and acidic residues" evidence="2">
    <location>
        <begin position="240"/>
        <end position="252"/>
    </location>
</feature>
<organism evidence="5 6">
    <name type="scientific">Cyclotella cryptica</name>
    <dbReference type="NCBI Taxonomy" id="29204"/>
    <lineage>
        <taxon>Eukaryota</taxon>
        <taxon>Sar</taxon>
        <taxon>Stramenopiles</taxon>
        <taxon>Ochrophyta</taxon>
        <taxon>Bacillariophyta</taxon>
        <taxon>Coscinodiscophyceae</taxon>
        <taxon>Thalassiosirophycidae</taxon>
        <taxon>Stephanodiscales</taxon>
        <taxon>Stephanodiscaceae</taxon>
        <taxon>Cyclotella</taxon>
    </lineage>
</organism>
<accession>A0ABD3NQT3</accession>
<evidence type="ECO:0000256" key="3">
    <source>
        <dbReference type="SAM" id="Phobius"/>
    </source>
</evidence>
<comment type="caution">
    <text evidence="5">The sequence shown here is derived from an EMBL/GenBank/DDBJ whole genome shotgun (WGS) entry which is preliminary data.</text>
</comment>
<dbReference type="Proteomes" id="UP001516023">
    <property type="component" value="Unassembled WGS sequence"/>
</dbReference>
<feature type="transmembrane region" description="Helical" evidence="3">
    <location>
        <begin position="1033"/>
        <end position="1054"/>
    </location>
</feature>